<reference evidence="1 2" key="2">
    <citation type="journal article" date="2017" name="Front. Plant Sci.">
        <title>Gene Classification and Mining of Molecular Markers Useful in Red Clover (Trifolium pratense) Breeding.</title>
        <authorList>
            <person name="Istvanek J."/>
            <person name="Dluhosova J."/>
            <person name="Dluhos P."/>
            <person name="Patkova L."/>
            <person name="Nedelnik J."/>
            <person name="Repkova J."/>
        </authorList>
    </citation>
    <scope>NUCLEOTIDE SEQUENCE [LARGE SCALE GENOMIC DNA]</scope>
    <source>
        <strain evidence="2">cv. Tatra</strain>
        <tissue evidence="1">Young leaves</tissue>
    </source>
</reference>
<proteinExistence type="predicted"/>
<comment type="caution">
    <text evidence="1">The sequence shown here is derived from an EMBL/GenBank/DDBJ whole genome shotgun (WGS) entry which is preliminary data.</text>
</comment>
<gene>
    <name evidence="1" type="ORF">L195_g009624</name>
</gene>
<protein>
    <submittedName>
        <fullName evidence="1">Resistance protein</fullName>
    </submittedName>
</protein>
<sequence length="328" mass="37069">DGVVKRAGWPMETLEINQGPSRGLHIDLPRSYGQALDVHKKRVTPERLEKWTNALTSLANFRGCHMQPAKGIYEFHYIYEIIQEVSKHVACSIGLDYRVEKVMRFLTFGSDNDRVCVVGICGAHGIGKTTLAREVYHFHGGTQFDCNSTMFESVDEGMPMAIKHMLNQKKVFLILEDVHDSEVLKAIVKLTTFFGFEGLETYASGHPFILEVIGSYLSGKSIEECESALHKYKQIPNGDIKKILQVSFDSLEKSQQNMLIHIALHLKEQELAIVEDMLHCKYGVCPKNDTRVLLKKSLIKINENGQVILHGLTQDMLKENIPLEDTVV</sequence>
<dbReference type="InterPro" id="IPR044974">
    <property type="entry name" value="Disease_R_plants"/>
</dbReference>
<dbReference type="Gene3D" id="1.10.8.430">
    <property type="entry name" value="Helical domain of apoptotic protease-activating factors"/>
    <property type="match status" value="1"/>
</dbReference>
<dbReference type="Gene3D" id="3.40.50.300">
    <property type="entry name" value="P-loop containing nucleotide triphosphate hydrolases"/>
    <property type="match status" value="1"/>
</dbReference>
<dbReference type="Proteomes" id="UP000236291">
    <property type="component" value="Unassembled WGS sequence"/>
</dbReference>
<dbReference type="AlphaFoldDB" id="A0A2K3PCG8"/>
<dbReference type="InterPro" id="IPR035897">
    <property type="entry name" value="Toll_tir_struct_dom_sf"/>
</dbReference>
<accession>A0A2K3PCG8</accession>
<dbReference type="GO" id="GO:0006952">
    <property type="term" value="P:defense response"/>
    <property type="evidence" value="ECO:0007669"/>
    <property type="project" value="InterPro"/>
</dbReference>
<dbReference type="Gene3D" id="3.40.50.10140">
    <property type="entry name" value="Toll/interleukin-1 receptor homology (TIR) domain"/>
    <property type="match status" value="1"/>
</dbReference>
<dbReference type="InterPro" id="IPR042197">
    <property type="entry name" value="Apaf_helical"/>
</dbReference>
<name>A0A2K3PCG8_TRIPR</name>
<dbReference type="InterPro" id="IPR027417">
    <property type="entry name" value="P-loop_NTPase"/>
</dbReference>
<evidence type="ECO:0000313" key="1">
    <source>
        <dbReference type="EMBL" id="PNY12979.1"/>
    </source>
</evidence>
<feature type="non-terminal residue" evidence="1">
    <location>
        <position position="1"/>
    </location>
</feature>
<organism evidence="1 2">
    <name type="scientific">Trifolium pratense</name>
    <name type="common">Red clover</name>
    <dbReference type="NCBI Taxonomy" id="57577"/>
    <lineage>
        <taxon>Eukaryota</taxon>
        <taxon>Viridiplantae</taxon>
        <taxon>Streptophyta</taxon>
        <taxon>Embryophyta</taxon>
        <taxon>Tracheophyta</taxon>
        <taxon>Spermatophyta</taxon>
        <taxon>Magnoliopsida</taxon>
        <taxon>eudicotyledons</taxon>
        <taxon>Gunneridae</taxon>
        <taxon>Pentapetalae</taxon>
        <taxon>rosids</taxon>
        <taxon>fabids</taxon>
        <taxon>Fabales</taxon>
        <taxon>Fabaceae</taxon>
        <taxon>Papilionoideae</taxon>
        <taxon>50 kb inversion clade</taxon>
        <taxon>NPAAA clade</taxon>
        <taxon>Hologalegina</taxon>
        <taxon>IRL clade</taxon>
        <taxon>Trifolieae</taxon>
        <taxon>Trifolium</taxon>
    </lineage>
</organism>
<dbReference type="SUPFAM" id="SSF46785">
    <property type="entry name" value="Winged helix' DNA-binding domain"/>
    <property type="match status" value="1"/>
</dbReference>
<reference evidence="1 2" key="1">
    <citation type="journal article" date="2014" name="Am. J. Bot.">
        <title>Genome assembly and annotation for red clover (Trifolium pratense; Fabaceae).</title>
        <authorList>
            <person name="Istvanek J."/>
            <person name="Jaros M."/>
            <person name="Krenek A."/>
            <person name="Repkova J."/>
        </authorList>
    </citation>
    <scope>NUCLEOTIDE SEQUENCE [LARGE SCALE GENOMIC DNA]</scope>
    <source>
        <strain evidence="2">cv. Tatra</strain>
        <tissue evidence="1">Young leaves</tissue>
    </source>
</reference>
<dbReference type="EMBL" id="ASHM01005714">
    <property type="protein sequence ID" value="PNY12979.1"/>
    <property type="molecule type" value="Genomic_DNA"/>
</dbReference>
<dbReference type="PANTHER" id="PTHR11017">
    <property type="entry name" value="LEUCINE-RICH REPEAT-CONTAINING PROTEIN"/>
    <property type="match status" value="1"/>
</dbReference>
<dbReference type="SUPFAM" id="SSF52540">
    <property type="entry name" value="P-loop containing nucleoside triphosphate hydrolases"/>
    <property type="match status" value="1"/>
</dbReference>
<evidence type="ECO:0000313" key="2">
    <source>
        <dbReference type="Proteomes" id="UP000236291"/>
    </source>
</evidence>
<dbReference type="PANTHER" id="PTHR11017:SF300">
    <property type="entry name" value="RESISTANCE PROTEIN (TIR-NBS-LRR CLASS), PUTATIVE-RELATED"/>
    <property type="match status" value="1"/>
</dbReference>
<dbReference type="InterPro" id="IPR036390">
    <property type="entry name" value="WH_DNA-bd_sf"/>
</dbReference>